<dbReference type="AlphaFoldDB" id="S3UWM3"/>
<dbReference type="Pfam" id="PF10592">
    <property type="entry name" value="AIPR"/>
    <property type="match status" value="1"/>
</dbReference>
<evidence type="ECO:0000259" key="1">
    <source>
        <dbReference type="Pfam" id="PF10592"/>
    </source>
</evidence>
<reference evidence="2" key="1">
    <citation type="submission" date="2013-04" db="EMBL/GenBank/DDBJ databases">
        <authorList>
            <person name="Harkins D.M."/>
            <person name="Durkin A.S."/>
            <person name="Selengut J.D."/>
            <person name="Sanka R."/>
            <person name="DePew J."/>
            <person name="Purushe J."/>
            <person name="Ahmed A."/>
            <person name="van der Linden H."/>
            <person name="Goris M.G.A."/>
            <person name="Hartskeerl R.A."/>
            <person name="Vinetz J.M."/>
            <person name="Sutton G.G."/>
            <person name="Nelson W.C."/>
            <person name="Fouts D.E."/>
        </authorList>
    </citation>
    <scope>NUCLEOTIDE SEQUENCE [LARGE SCALE GENOMIC DNA]</scope>
    <source>
        <strain evidence="2">BUT 6</strain>
    </source>
</reference>
<comment type="caution">
    <text evidence="2">The sequence shown here is derived from an EMBL/GenBank/DDBJ whole genome shotgun (WGS) entry which is preliminary data.</text>
</comment>
<gene>
    <name evidence="2" type="ORF">LEP1GSC058_0857</name>
</gene>
<name>S3UWM3_9LEPT</name>
<dbReference type="InterPro" id="IPR018891">
    <property type="entry name" value="AIPR_C"/>
</dbReference>
<sequence>MFEKIVTEIKEPFYQQHFANDGQRFVAWYLRNVHLRDMNETRDDITDGADDKQIDAIVIDDERSTVVVIQGKFIGEKAVNAEPLREVLSSWVQLRNLVRLQEVANAKLKRKLSEVAAVLEDEYEIAFELLTTGELTSAAKDDLATFQKELAEIAENEDFVCSISVVDQDEIKRRHDIALEADNPQIHHTIGLAHVQHMQLEIAGSKVVIGALPLKDCVAFPGIKDGTLFQKNVRQSLGLNNSVNKGIRNTIYGDKYKDFFFFHNGVTAICNKIEMIGPQKATMRLHGLSIVNGCQSLNTILSCSEKVKTLDDTFILFRFYEIPQRERADRISINTNSQSAVKPRDLRSNDRRVVAFKRAFEQKYPTGFFISKRGESAPAEKDKRYVLDLADMAKSLISWHSQRPNSAHSETKLFDKYFEQLFRREYKPEDAQALNMWMQQVMKTWEPANPLNFNESLLAMKAYAPAHHLYAISMCFGISSNAPERVAPPSHCYAVAASNQLVDEIVKIAGISINMALEAAANEPQPINRVFSPQNWIKAKTCLAGINFAIRNYFQMLPMMPGGADIKTRLNAALVLDSATFEYRWAAD</sequence>
<feature type="domain" description="Abortive phage infection protein C-terminal" evidence="1">
    <location>
        <begin position="229"/>
        <end position="423"/>
    </location>
</feature>
<evidence type="ECO:0000313" key="2">
    <source>
        <dbReference type="EMBL" id="EPG72759.1"/>
    </source>
</evidence>
<protein>
    <submittedName>
        <fullName evidence="2">AIPR protein</fullName>
    </submittedName>
</protein>
<evidence type="ECO:0000313" key="3">
    <source>
        <dbReference type="Proteomes" id="UP000014540"/>
    </source>
</evidence>
<dbReference type="OrthoDB" id="9806213at2"/>
<proteinExistence type="predicted"/>
<dbReference type="STRING" id="1193011.LEP1GSC058_0857"/>
<organism evidence="2 3">
    <name type="scientific">Leptospira fainei serovar Hurstbridge str. BUT 6</name>
    <dbReference type="NCBI Taxonomy" id="1193011"/>
    <lineage>
        <taxon>Bacteria</taxon>
        <taxon>Pseudomonadati</taxon>
        <taxon>Spirochaetota</taxon>
        <taxon>Spirochaetia</taxon>
        <taxon>Leptospirales</taxon>
        <taxon>Leptospiraceae</taxon>
        <taxon>Leptospira</taxon>
    </lineage>
</organism>
<dbReference type="RefSeq" id="WP_016551324.1">
    <property type="nucleotide sequence ID" value="NZ_AKWZ02000011.1"/>
</dbReference>
<accession>S3UWM3</accession>
<keyword evidence="3" id="KW-1185">Reference proteome</keyword>
<dbReference type="EMBL" id="AKWZ02000011">
    <property type="protein sequence ID" value="EPG72759.1"/>
    <property type="molecule type" value="Genomic_DNA"/>
</dbReference>
<dbReference type="Proteomes" id="UP000014540">
    <property type="component" value="Unassembled WGS sequence"/>
</dbReference>